<accession>A0A8S9GRK9</accession>
<reference evidence="2" key="1">
    <citation type="submission" date="2019-12" db="EMBL/GenBank/DDBJ databases">
        <title>Genome sequencing and annotation of Brassica cretica.</title>
        <authorList>
            <person name="Studholme D.J."/>
            <person name="Sarris P.F."/>
        </authorList>
    </citation>
    <scope>NUCLEOTIDE SEQUENCE</scope>
    <source>
        <strain evidence="3">PFS-001/15</strain>
        <strain evidence="2">PFS-102/07</strain>
        <tissue evidence="2">Leaf</tissue>
    </source>
</reference>
<dbReference type="EMBL" id="QGKW02001940">
    <property type="protein sequence ID" value="KAF2557999.1"/>
    <property type="molecule type" value="Genomic_DNA"/>
</dbReference>
<protein>
    <submittedName>
        <fullName evidence="2">Uncharacterized protein</fullName>
    </submittedName>
</protein>
<sequence>MEGRWASSCLWGVFELRKLPFFELAPLSMLGFSLGDLLLEWALWYLMWFWLLSFRTNNNRLYLFCTYFSSEWGIVNRMSIVAGAGDQTLTFLFSLLRTENSRRVGRQDGIKCEVSTGRDFSEERNLYNSEALELSGADGAFAGGGFQLKILARLFSETWSSIWESHIGRSCCEMLISTL</sequence>
<organism evidence="2">
    <name type="scientific">Brassica cretica</name>
    <name type="common">Mustard</name>
    <dbReference type="NCBI Taxonomy" id="69181"/>
    <lineage>
        <taxon>Eukaryota</taxon>
        <taxon>Viridiplantae</taxon>
        <taxon>Streptophyta</taxon>
        <taxon>Embryophyta</taxon>
        <taxon>Tracheophyta</taxon>
        <taxon>Spermatophyta</taxon>
        <taxon>Magnoliopsida</taxon>
        <taxon>eudicotyledons</taxon>
        <taxon>Gunneridae</taxon>
        <taxon>Pentapetalae</taxon>
        <taxon>rosids</taxon>
        <taxon>malvids</taxon>
        <taxon>Brassicales</taxon>
        <taxon>Brassicaceae</taxon>
        <taxon>Brassiceae</taxon>
        <taxon>Brassica</taxon>
    </lineage>
</organism>
<proteinExistence type="predicted"/>
<keyword evidence="1" id="KW-0472">Membrane</keyword>
<evidence type="ECO:0000313" key="3">
    <source>
        <dbReference type="EMBL" id="KAF2557999.1"/>
    </source>
</evidence>
<gene>
    <name evidence="3" type="ORF">F2Q68_00017649</name>
    <name evidence="2" type="ORF">F2Q70_00023361</name>
</gene>
<evidence type="ECO:0000313" key="2">
    <source>
        <dbReference type="EMBL" id="KAF2548463.1"/>
    </source>
</evidence>
<dbReference type="Proteomes" id="UP000712281">
    <property type="component" value="Unassembled WGS sequence"/>
</dbReference>
<feature type="transmembrane region" description="Helical" evidence="1">
    <location>
        <begin position="29"/>
        <end position="52"/>
    </location>
</feature>
<evidence type="ECO:0000256" key="1">
    <source>
        <dbReference type="SAM" id="Phobius"/>
    </source>
</evidence>
<dbReference type="EMBL" id="QGKY02001925">
    <property type="protein sequence ID" value="KAF2548463.1"/>
    <property type="molecule type" value="Genomic_DNA"/>
</dbReference>
<dbReference type="AlphaFoldDB" id="A0A8S9GRK9"/>
<keyword evidence="1" id="KW-0812">Transmembrane</keyword>
<keyword evidence="1" id="KW-1133">Transmembrane helix</keyword>
<comment type="caution">
    <text evidence="2">The sequence shown here is derived from an EMBL/GenBank/DDBJ whole genome shotgun (WGS) entry which is preliminary data.</text>
</comment>
<name>A0A8S9GRK9_BRACR</name>